<dbReference type="GO" id="GO:0003700">
    <property type="term" value="F:DNA-binding transcription factor activity"/>
    <property type="evidence" value="ECO:0007669"/>
    <property type="project" value="InterPro"/>
</dbReference>
<organism evidence="5 6">
    <name type="scientific">Alteribacillus persepolensis</name>
    <dbReference type="NCBI Taxonomy" id="568899"/>
    <lineage>
        <taxon>Bacteria</taxon>
        <taxon>Bacillati</taxon>
        <taxon>Bacillota</taxon>
        <taxon>Bacilli</taxon>
        <taxon>Bacillales</taxon>
        <taxon>Bacillaceae</taxon>
        <taxon>Alteribacillus</taxon>
    </lineage>
</organism>
<dbReference type="SUPFAM" id="SSF46785">
    <property type="entry name" value="Winged helix' DNA-binding domain"/>
    <property type="match status" value="1"/>
</dbReference>
<dbReference type="InterPro" id="IPR036390">
    <property type="entry name" value="WH_DNA-bd_sf"/>
</dbReference>
<dbReference type="InterPro" id="IPR036388">
    <property type="entry name" value="WH-like_DNA-bd_sf"/>
</dbReference>
<dbReference type="EMBL" id="FNDK01000036">
    <property type="protein sequence ID" value="SDI33586.1"/>
    <property type="molecule type" value="Genomic_DNA"/>
</dbReference>
<dbReference type="STRING" id="568899.SAMN05192534_1365"/>
<dbReference type="Proteomes" id="UP000199163">
    <property type="component" value="Unassembled WGS sequence"/>
</dbReference>
<dbReference type="Gene3D" id="1.10.10.10">
    <property type="entry name" value="Winged helix-like DNA-binding domain superfamily/Winged helix DNA-binding domain"/>
    <property type="match status" value="1"/>
</dbReference>
<keyword evidence="2 5" id="KW-0238">DNA-binding</keyword>
<dbReference type="PANTHER" id="PTHR42756:SF1">
    <property type="entry name" value="TRANSCRIPTIONAL REPRESSOR OF EMRAB OPERON"/>
    <property type="match status" value="1"/>
</dbReference>
<protein>
    <submittedName>
        <fullName evidence="5">DNA-binding transcriptional regulator, MarR family</fullName>
    </submittedName>
</protein>
<dbReference type="Pfam" id="PF12802">
    <property type="entry name" value="MarR_2"/>
    <property type="match status" value="1"/>
</dbReference>
<evidence type="ECO:0000313" key="6">
    <source>
        <dbReference type="Proteomes" id="UP000199163"/>
    </source>
</evidence>
<dbReference type="GO" id="GO:0003677">
    <property type="term" value="F:DNA binding"/>
    <property type="evidence" value="ECO:0007669"/>
    <property type="project" value="UniProtKB-KW"/>
</dbReference>
<dbReference type="InterPro" id="IPR000835">
    <property type="entry name" value="HTH_MarR-typ"/>
</dbReference>
<dbReference type="AlphaFoldDB" id="A0A1G8JQW8"/>
<feature type="domain" description="HTH marR-type" evidence="4">
    <location>
        <begin position="3"/>
        <end position="137"/>
    </location>
</feature>
<keyword evidence="3" id="KW-0804">Transcription</keyword>
<dbReference type="PANTHER" id="PTHR42756">
    <property type="entry name" value="TRANSCRIPTIONAL REGULATOR, MARR"/>
    <property type="match status" value="1"/>
</dbReference>
<dbReference type="RefSeq" id="WP_175487578.1">
    <property type="nucleotide sequence ID" value="NZ_FNDK01000036.1"/>
</dbReference>
<name>A0A1G8JQW8_9BACI</name>
<reference evidence="6" key="1">
    <citation type="submission" date="2016-10" db="EMBL/GenBank/DDBJ databases">
        <authorList>
            <person name="Varghese N."/>
            <person name="Submissions S."/>
        </authorList>
    </citation>
    <scope>NUCLEOTIDE SEQUENCE [LARGE SCALE GENOMIC DNA]</scope>
    <source>
        <strain evidence="6">DSM 21632</strain>
    </source>
</reference>
<dbReference type="SMART" id="SM00347">
    <property type="entry name" value="HTH_MARR"/>
    <property type="match status" value="1"/>
</dbReference>
<sequence length="158" mass="18454">MNKEALLRAVDDALFDVTLKINEEFGAHYIQLSEKYRMVLFLLSKHSSVYVKDIVRHLHASPSAVSQLLSKMEAEQYIIRTLDPNQRRQTFVRLGKRGTDVVKQMKETRNRIASGYLMKLPYDDIETLYRITEKLRVMVSDDNDQEISDSQRQENCIT</sequence>
<keyword evidence="1" id="KW-0805">Transcription regulation</keyword>
<gene>
    <name evidence="5" type="ORF">SAMN05192534_1365</name>
</gene>
<proteinExistence type="predicted"/>
<evidence type="ECO:0000313" key="5">
    <source>
        <dbReference type="EMBL" id="SDI33586.1"/>
    </source>
</evidence>
<evidence type="ECO:0000256" key="2">
    <source>
        <dbReference type="ARBA" id="ARBA00023125"/>
    </source>
</evidence>
<evidence type="ECO:0000256" key="3">
    <source>
        <dbReference type="ARBA" id="ARBA00023163"/>
    </source>
</evidence>
<dbReference type="PROSITE" id="PS50995">
    <property type="entry name" value="HTH_MARR_2"/>
    <property type="match status" value="1"/>
</dbReference>
<evidence type="ECO:0000256" key="1">
    <source>
        <dbReference type="ARBA" id="ARBA00023015"/>
    </source>
</evidence>
<evidence type="ECO:0000259" key="4">
    <source>
        <dbReference type="PROSITE" id="PS50995"/>
    </source>
</evidence>
<accession>A0A1G8JQW8</accession>
<keyword evidence="6" id="KW-1185">Reference proteome</keyword>